<dbReference type="EMBL" id="WWCT01000027">
    <property type="protein sequence ID" value="MYN29873.1"/>
    <property type="molecule type" value="Genomic_DNA"/>
</dbReference>
<name>A0ABW9W7B0_9BURK</name>
<reference evidence="1 2" key="1">
    <citation type="submission" date="2019-12" db="EMBL/GenBank/DDBJ databases">
        <title>Novel species isolated from a subtropical stream in China.</title>
        <authorList>
            <person name="Lu H."/>
        </authorList>
    </citation>
    <scope>NUCLEOTIDE SEQUENCE [LARGE SCALE GENOMIC DNA]</scope>
    <source>
        <strain evidence="1 2">CY42W</strain>
    </source>
</reference>
<protein>
    <recommendedName>
        <fullName evidence="3">CopG family transcriptional regulator</fullName>
    </recommendedName>
</protein>
<evidence type="ECO:0000313" key="2">
    <source>
        <dbReference type="Proteomes" id="UP000642144"/>
    </source>
</evidence>
<dbReference type="RefSeq" id="WP_161057599.1">
    <property type="nucleotide sequence ID" value="NZ_WWCT01000027.1"/>
</dbReference>
<comment type="caution">
    <text evidence="1">The sequence shown here is derived from an EMBL/GenBank/DDBJ whole genome shotgun (WGS) entry which is preliminary data.</text>
</comment>
<proteinExistence type="predicted"/>
<evidence type="ECO:0008006" key="3">
    <source>
        <dbReference type="Google" id="ProtNLM"/>
    </source>
</evidence>
<sequence length="75" mass="8759">MNEDIDLSDIPELGEEFFAKARRLGPLVEKNSVVVDSDIYEWFRSTLPEPERSKRISQVLRIYMERYQARLAALG</sequence>
<dbReference type="Proteomes" id="UP000642144">
    <property type="component" value="Unassembled WGS sequence"/>
</dbReference>
<accession>A0ABW9W7B0</accession>
<keyword evidence="2" id="KW-1185">Reference proteome</keyword>
<organism evidence="1 2">
    <name type="scientific">Duganella levis</name>
    <dbReference type="NCBI Taxonomy" id="2692169"/>
    <lineage>
        <taxon>Bacteria</taxon>
        <taxon>Pseudomonadati</taxon>
        <taxon>Pseudomonadota</taxon>
        <taxon>Betaproteobacteria</taxon>
        <taxon>Burkholderiales</taxon>
        <taxon>Oxalobacteraceae</taxon>
        <taxon>Telluria group</taxon>
        <taxon>Duganella</taxon>
    </lineage>
</organism>
<evidence type="ECO:0000313" key="1">
    <source>
        <dbReference type="EMBL" id="MYN29873.1"/>
    </source>
</evidence>
<gene>
    <name evidence="1" type="ORF">GTP69_26040</name>
</gene>